<keyword evidence="6" id="KW-0969">Cilium</keyword>
<keyword evidence="2 4" id="KW-0732">Signal</keyword>
<dbReference type="Gene3D" id="2.30.30.760">
    <property type="match status" value="1"/>
</dbReference>
<sequence>MKRLVCILIAVLCSVICTNTAPAGPGKVVKEAEVRRIIVDFIRERTVGLGVEVNVKKVGFYGDLALPEGNVNYEVSAPRQWEGWGQASLALIVRVNDRVVKNVPVMVDVEALVDLVVTTRPVESGEILTLADVAVQKRDLAASGGKVARTAADVVGLKVRVGMRGNTPLRTDYLERIPLVKSGQLVTVLLESPALRITTTGRAKGAGTAGELITVQNIGSNKDFPARIVDAGTVRVDF</sequence>
<feature type="chain" id="PRO_5022263663" description="Flagella basal body P-ring formation protein FlgA" evidence="4">
    <location>
        <begin position="24"/>
        <end position="238"/>
    </location>
</feature>
<evidence type="ECO:0000313" key="6">
    <source>
        <dbReference type="EMBL" id="TWJ18054.1"/>
    </source>
</evidence>
<dbReference type="AlphaFoldDB" id="A0A562VJU3"/>
<feature type="domain" description="SAF" evidence="5">
    <location>
        <begin position="113"/>
        <end position="175"/>
    </location>
</feature>
<dbReference type="RefSeq" id="WP_145023834.1">
    <property type="nucleotide sequence ID" value="NZ_VLLN01000018.1"/>
</dbReference>
<keyword evidence="7" id="KW-1185">Reference proteome</keyword>
<keyword evidence="6" id="KW-0966">Cell projection</keyword>
<dbReference type="OrthoDB" id="5396076at2"/>
<evidence type="ECO:0000313" key="7">
    <source>
        <dbReference type="Proteomes" id="UP000319449"/>
    </source>
</evidence>
<evidence type="ECO:0000259" key="5">
    <source>
        <dbReference type="SMART" id="SM00858"/>
    </source>
</evidence>
<dbReference type="Pfam" id="PF17656">
    <property type="entry name" value="ChapFlgA_N"/>
    <property type="match status" value="1"/>
</dbReference>
<accession>A0A562VJU3</accession>
<comment type="caution">
    <text evidence="6">The sequence shown here is derived from an EMBL/GenBank/DDBJ whole genome shotgun (WGS) entry which is preliminary data.</text>
</comment>
<name>A0A562VJU3_9BACT</name>
<dbReference type="EMBL" id="VLLN01000018">
    <property type="protein sequence ID" value="TWJ18054.1"/>
    <property type="molecule type" value="Genomic_DNA"/>
</dbReference>
<comment type="function">
    <text evidence="4">Involved in the assembly process of the P-ring formation. It may associate with FlgF on the rod constituting a structure essential for the P-ring assembly or may act as a modulator protein for the P-ring assembly.</text>
</comment>
<dbReference type="NCBIfam" id="TIGR03170">
    <property type="entry name" value="flgA_cterm"/>
    <property type="match status" value="1"/>
</dbReference>
<dbReference type="SMART" id="SM00858">
    <property type="entry name" value="SAF"/>
    <property type="match status" value="1"/>
</dbReference>
<keyword evidence="6" id="KW-0282">Flagellum</keyword>
<comment type="similarity">
    <text evidence="4">Belongs to the FlgA family.</text>
</comment>
<dbReference type="PANTHER" id="PTHR36307:SF1">
    <property type="entry name" value="FLAGELLA BASAL BODY P-RING FORMATION PROTEIN FLGA"/>
    <property type="match status" value="1"/>
</dbReference>
<dbReference type="Proteomes" id="UP000319449">
    <property type="component" value="Unassembled WGS sequence"/>
</dbReference>
<organism evidence="6 7">
    <name type="scientific">Geobacter argillaceus</name>
    <dbReference type="NCBI Taxonomy" id="345631"/>
    <lineage>
        <taxon>Bacteria</taxon>
        <taxon>Pseudomonadati</taxon>
        <taxon>Thermodesulfobacteriota</taxon>
        <taxon>Desulfuromonadia</taxon>
        <taxon>Geobacterales</taxon>
        <taxon>Geobacteraceae</taxon>
        <taxon>Geobacter</taxon>
    </lineage>
</organism>
<evidence type="ECO:0000256" key="3">
    <source>
        <dbReference type="ARBA" id="ARBA00022764"/>
    </source>
</evidence>
<dbReference type="InterPro" id="IPR017585">
    <property type="entry name" value="SAF_FlgA"/>
</dbReference>
<feature type="signal peptide" evidence="4">
    <location>
        <begin position="1"/>
        <end position="23"/>
    </location>
</feature>
<evidence type="ECO:0000256" key="2">
    <source>
        <dbReference type="ARBA" id="ARBA00022729"/>
    </source>
</evidence>
<gene>
    <name evidence="6" type="ORF">JN12_02815</name>
</gene>
<proteinExistence type="inferred from homology"/>
<dbReference type="PANTHER" id="PTHR36307">
    <property type="entry name" value="FLAGELLA BASAL BODY P-RING FORMATION PROTEIN FLGA"/>
    <property type="match status" value="1"/>
</dbReference>
<protein>
    <recommendedName>
        <fullName evidence="4">Flagella basal body P-ring formation protein FlgA</fullName>
    </recommendedName>
</protein>
<keyword evidence="4" id="KW-1005">Bacterial flagellum biogenesis</keyword>
<comment type="subcellular location">
    <subcellularLocation>
        <location evidence="1 4">Periplasm</location>
    </subcellularLocation>
</comment>
<dbReference type="InterPro" id="IPR041231">
    <property type="entry name" value="FlgA_N"/>
</dbReference>
<dbReference type="Gene3D" id="3.90.1210.10">
    <property type="entry name" value="Antifreeze-like/N-acetylneuraminic acid synthase C-terminal domain"/>
    <property type="match status" value="1"/>
</dbReference>
<dbReference type="InterPro" id="IPR039246">
    <property type="entry name" value="Flagellar_FlgA"/>
</dbReference>
<reference evidence="6 7" key="1">
    <citation type="submission" date="2019-07" db="EMBL/GenBank/DDBJ databases">
        <title>Genomic Encyclopedia of Archaeal and Bacterial Type Strains, Phase II (KMG-II): from individual species to whole genera.</title>
        <authorList>
            <person name="Goeker M."/>
        </authorList>
    </citation>
    <scope>NUCLEOTIDE SEQUENCE [LARGE SCALE GENOMIC DNA]</scope>
    <source>
        <strain evidence="6 7">ATCC BAA-1139</strain>
    </source>
</reference>
<dbReference type="CDD" id="cd11614">
    <property type="entry name" value="SAF_CpaB_FlgA_like"/>
    <property type="match status" value="1"/>
</dbReference>
<keyword evidence="3 4" id="KW-0574">Periplasm</keyword>
<dbReference type="Pfam" id="PF13144">
    <property type="entry name" value="ChapFlgA"/>
    <property type="match status" value="1"/>
</dbReference>
<evidence type="ECO:0000256" key="1">
    <source>
        <dbReference type="ARBA" id="ARBA00004418"/>
    </source>
</evidence>
<evidence type="ECO:0000256" key="4">
    <source>
        <dbReference type="RuleBase" id="RU362063"/>
    </source>
</evidence>
<dbReference type="GO" id="GO:0044780">
    <property type="term" value="P:bacterial-type flagellum assembly"/>
    <property type="evidence" value="ECO:0007669"/>
    <property type="project" value="InterPro"/>
</dbReference>
<dbReference type="InterPro" id="IPR013974">
    <property type="entry name" value="SAF"/>
</dbReference>
<dbReference type="GO" id="GO:0042597">
    <property type="term" value="C:periplasmic space"/>
    <property type="evidence" value="ECO:0007669"/>
    <property type="project" value="UniProtKB-SubCell"/>
</dbReference>